<dbReference type="Proteomes" id="UP000507470">
    <property type="component" value="Unassembled WGS sequence"/>
</dbReference>
<dbReference type="GO" id="GO:0004674">
    <property type="term" value="F:protein serine/threonine kinase activity"/>
    <property type="evidence" value="ECO:0007669"/>
    <property type="project" value="UniProtKB-EC"/>
</dbReference>
<keyword evidence="3" id="KW-1015">Disulfide bond</keyword>
<gene>
    <name evidence="7" type="ORF">MCOR_29817</name>
</gene>
<feature type="domain" description="Ig-like" evidence="6">
    <location>
        <begin position="13"/>
        <end position="111"/>
    </location>
</feature>
<keyword evidence="4" id="KW-0325">Glycoprotein</keyword>
<dbReference type="InterPro" id="IPR013783">
    <property type="entry name" value="Ig-like_fold"/>
</dbReference>
<evidence type="ECO:0000256" key="4">
    <source>
        <dbReference type="ARBA" id="ARBA00023180"/>
    </source>
</evidence>
<dbReference type="PROSITE" id="PS50835">
    <property type="entry name" value="IG_LIKE"/>
    <property type="match status" value="1"/>
</dbReference>
<dbReference type="SUPFAM" id="SSF48726">
    <property type="entry name" value="Immunoglobulin"/>
    <property type="match status" value="2"/>
</dbReference>
<organism evidence="7 8">
    <name type="scientific">Mytilus coruscus</name>
    <name type="common">Sea mussel</name>
    <dbReference type="NCBI Taxonomy" id="42192"/>
    <lineage>
        <taxon>Eukaryota</taxon>
        <taxon>Metazoa</taxon>
        <taxon>Spiralia</taxon>
        <taxon>Lophotrochozoa</taxon>
        <taxon>Mollusca</taxon>
        <taxon>Bivalvia</taxon>
        <taxon>Autobranchia</taxon>
        <taxon>Pteriomorphia</taxon>
        <taxon>Mytilida</taxon>
        <taxon>Mytiloidea</taxon>
        <taxon>Mytilidae</taxon>
        <taxon>Mytilinae</taxon>
        <taxon>Mytilus</taxon>
    </lineage>
</organism>
<accession>A0A6J8CIN7</accession>
<evidence type="ECO:0000256" key="1">
    <source>
        <dbReference type="ARBA" id="ARBA00004479"/>
    </source>
</evidence>
<comment type="subcellular location">
    <subcellularLocation>
        <location evidence="1">Membrane</location>
        <topology evidence="1">Single-pass type I membrane protein</topology>
    </subcellularLocation>
</comment>
<keyword evidence="7" id="KW-0808">Transferase</keyword>
<dbReference type="PANTHER" id="PTHR11640">
    <property type="entry name" value="NEPHRIN"/>
    <property type="match status" value="1"/>
</dbReference>
<keyword evidence="5" id="KW-0393">Immunoglobulin domain</keyword>
<evidence type="ECO:0000313" key="7">
    <source>
        <dbReference type="EMBL" id="CAC5395122.1"/>
    </source>
</evidence>
<keyword evidence="8" id="KW-1185">Reference proteome</keyword>
<evidence type="ECO:0000256" key="3">
    <source>
        <dbReference type="ARBA" id="ARBA00023157"/>
    </source>
</evidence>
<protein>
    <submittedName>
        <fullName evidence="7">SPEG</fullName>
        <ecNumber evidence="7">2.7.11.1</ecNumber>
    </submittedName>
</protein>
<dbReference type="AlphaFoldDB" id="A0A6J8CIN7"/>
<dbReference type="EMBL" id="CACVKT020005429">
    <property type="protein sequence ID" value="CAC5395122.1"/>
    <property type="molecule type" value="Genomic_DNA"/>
</dbReference>
<dbReference type="InterPro" id="IPR036179">
    <property type="entry name" value="Ig-like_dom_sf"/>
</dbReference>
<evidence type="ECO:0000313" key="8">
    <source>
        <dbReference type="Proteomes" id="UP000507470"/>
    </source>
</evidence>
<dbReference type="InterPro" id="IPR013106">
    <property type="entry name" value="Ig_V-set"/>
</dbReference>
<keyword evidence="2" id="KW-0472">Membrane</keyword>
<dbReference type="Gene3D" id="2.60.40.10">
    <property type="entry name" value="Immunoglobulins"/>
    <property type="match status" value="1"/>
</dbReference>
<evidence type="ECO:0000256" key="5">
    <source>
        <dbReference type="ARBA" id="ARBA00023319"/>
    </source>
</evidence>
<name>A0A6J8CIN7_MYTCO</name>
<dbReference type="InterPro" id="IPR007110">
    <property type="entry name" value="Ig-like_dom"/>
</dbReference>
<dbReference type="InterPro" id="IPR003599">
    <property type="entry name" value="Ig_sub"/>
</dbReference>
<proteinExistence type="predicted"/>
<dbReference type="InterPro" id="IPR051275">
    <property type="entry name" value="Cell_adhesion_signaling"/>
</dbReference>
<dbReference type="EC" id="2.7.11.1" evidence="7"/>
<evidence type="ECO:0000259" key="6">
    <source>
        <dbReference type="PROSITE" id="PS50835"/>
    </source>
</evidence>
<sequence length="312" mass="35081">MFPLNRRGSLNKPYVVEYVTENSSAVLKCNFKSVSSSITWILINKNKSLEQIAVGKTVNPGFENVKVVGNHTNGEYNLELQRVTKADEKIYTCVSNINKNLHEFEISVRLSTSNDEIKIMNVTESNAVVGVIGISLTLKCISEHQYLSIISWSTNDNILCENYGNESAFEFIPREEYQNAIYTCTAVHIGKEIRKSVRLNLIPKSSGTENNSIMKDINMVQEVQPGAGGNVHHNQNSSGLVYIEVDFEPKQEKNDPKLFYVHGSNNRSPYADINFSAKADPLPESESDDNEIEEDDFFTLEDIQGWAIEISE</sequence>
<dbReference type="Pfam" id="PF07686">
    <property type="entry name" value="V-set"/>
    <property type="match status" value="1"/>
</dbReference>
<dbReference type="GO" id="GO:0016020">
    <property type="term" value="C:membrane"/>
    <property type="evidence" value="ECO:0007669"/>
    <property type="project" value="UniProtKB-SubCell"/>
</dbReference>
<reference evidence="7 8" key="1">
    <citation type="submission" date="2020-06" db="EMBL/GenBank/DDBJ databases">
        <authorList>
            <person name="Li R."/>
            <person name="Bekaert M."/>
        </authorList>
    </citation>
    <scope>NUCLEOTIDE SEQUENCE [LARGE SCALE GENOMIC DNA]</scope>
    <source>
        <strain evidence="8">wild</strain>
    </source>
</reference>
<evidence type="ECO:0000256" key="2">
    <source>
        <dbReference type="ARBA" id="ARBA00023136"/>
    </source>
</evidence>
<dbReference type="SMART" id="SM00409">
    <property type="entry name" value="IG"/>
    <property type="match status" value="2"/>
</dbReference>
<dbReference type="OrthoDB" id="6127868at2759"/>